<protein>
    <submittedName>
        <fullName evidence="1">Uncharacterized protein</fullName>
    </submittedName>
</protein>
<dbReference type="EMBL" id="KZ825139">
    <property type="protein sequence ID" value="PYI18969.1"/>
    <property type="molecule type" value="Genomic_DNA"/>
</dbReference>
<gene>
    <name evidence="1" type="ORF">BO99DRAFT_459849</name>
</gene>
<reference evidence="1 2" key="1">
    <citation type="submission" date="2018-02" db="EMBL/GenBank/DDBJ databases">
        <title>The genomes of Aspergillus section Nigri reveals drivers in fungal speciation.</title>
        <authorList>
            <consortium name="DOE Joint Genome Institute"/>
            <person name="Vesth T.C."/>
            <person name="Nybo J."/>
            <person name="Theobald S."/>
            <person name="Brandl J."/>
            <person name="Frisvad J.C."/>
            <person name="Nielsen K.F."/>
            <person name="Lyhne E.K."/>
            <person name="Kogle M.E."/>
            <person name="Kuo A."/>
            <person name="Riley R."/>
            <person name="Clum A."/>
            <person name="Nolan M."/>
            <person name="Lipzen A."/>
            <person name="Salamov A."/>
            <person name="Henrissat B."/>
            <person name="Wiebenga A."/>
            <person name="De vries R.P."/>
            <person name="Grigoriev I.V."/>
            <person name="Mortensen U.H."/>
            <person name="Andersen M.R."/>
            <person name="Baker S.E."/>
        </authorList>
    </citation>
    <scope>NUCLEOTIDE SEQUENCE [LARGE SCALE GENOMIC DNA]</scope>
    <source>
        <strain evidence="1 2">CBS 115571</strain>
    </source>
</reference>
<name>A0A2V5H4G4_ASPV1</name>
<sequence length="248" mass="27623">MAAQTTDPKKDLKHFLPDKRLVPDAPSSEHKLISKPAADANKIIGQVKQLVYGNLYFVQDIELVSVEWVKQFSLENESDATRTKTDRTETGVRIQTGEEDAESVSATAGYSGFGFEVSIEGSYEHKTFSSVETSEITTTEDTWTVPPQTTLYVYKKVYNLRGTIWVAGITDEIKVFASKDGRTRCEGSYEISITSTDELDTYSELEGEGTLEVTRPGDFLAQPADWLPASVVEMVLETVLKRSFPWLA</sequence>
<evidence type="ECO:0000313" key="1">
    <source>
        <dbReference type="EMBL" id="PYI18969.1"/>
    </source>
</evidence>
<accession>A0A2V5H4G4</accession>
<dbReference type="Proteomes" id="UP000249829">
    <property type="component" value="Unassembled WGS sequence"/>
</dbReference>
<keyword evidence="2" id="KW-1185">Reference proteome</keyword>
<proteinExistence type="predicted"/>
<dbReference type="AlphaFoldDB" id="A0A2V5H4G4"/>
<evidence type="ECO:0000313" key="2">
    <source>
        <dbReference type="Proteomes" id="UP000249829"/>
    </source>
</evidence>
<organism evidence="1 2">
    <name type="scientific">Aspergillus violaceofuscus (strain CBS 115571)</name>
    <dbReference type="NCBI Taxonomy" id="1450538"/>
    <lineage>
        <taxon>Eukaryota</taxon>
        <taxon>Fungi</taxon>
        <taxon>Dikarya</taxon>
        <taxon>Ascomycota</taxon>
        <taxon>Pezizomycotina</taxon>
        <taxon>Eurotiomycetes</taxon>
        <taxon>Eurotiomycetidae</taxon>
        <taxon>Eurotiales</taxon>
        <taxon>Aspergillaceae</taxon>
        <taxon>Aspergillus</taxon>
    </lineage>
</organism>